<dbReference type="AlphaFoldDB" id="A0A2A4G403"/>
<sequence>MRIVWSKQAVLQLEKAYQDIALDSIQAAAKVKDDLQEKIAGLLDFPERYPLDKFRKNNSGKVRAFEKHRYRVAYQVEKDHIRILRIRHTSMLPLDY</sequence>
<dbReference type="OrthoDB" id="962256at2"/>
<dbReference type="EMBL" id="NBWU01000005">
    <property type="protein sequence ID" value="PCE63163.1"/>
    <property type="molecule type" value="Genomic_DNA"/>
</dbReference>
<protein>
    <submittedName>
        <fullName evidence="3">Plasmid stabilization system protein</fullName>
    </submittedName>
</protein>
<evidence type="ECO:0000256" key="1">
    <source>
        <dbReference type="ARBA" id="ARBA00006226"/>
    </source>
</evidence>
<evidence type="ECO:0000256" key="2">
    <source>
        <dbReference type="ARBA" id="ARBA00022649"/>
    </source>
</evidence>
<evidence type="ECO:0000313" key="3">
    <source>
        <dbReference type="EMBL" id="PCE63163.1"/>
    </source>
</evidence>
<dbReference type="PANTHER" id="PTHR33755">
    <property type="entry name" value="TOXIN PARE1-RELATED"/>
    <property type="match status" value="1"/>
</dbReference>
<accession>A0A2A4G403</accession>
<proteinExistence type="inferred from homology"/>
<dbReference type="RefSeq" id="WP_097443073.1">
    <property type="nucleotide sequence ID" value="NZ_NBWU01000005.1"/>
</dbReference>
<dbReference type="InterPro" id="IPR035093">
    <property type="entry name" value="RelE/ParE_toxin_dom_sf"/>
</dbReference>
<dbReference type="Gene3D" id="3.30.2310.20">
    <property type="entry name" value="RelE-like"/>
    <property type="match status" value="1"/>
</dbReference>
<evidence type="ECO:0000313" key="4">
    <source>
        <dbReference type="Proteomes" id="UP000219559"/>
    </source>
</evidence>
<reference evidence="3 4" key="1">
    <citation type="submission" date="2017-04" db="EMBL/GenBank/DDBJ databases">
        <title>A new member of the family Flavobacteriaceae isolated from ascidians.</title>
        <authorList>
            <person name="Chen L."/>
        </authorList>
    </citation>
    <scope>NUCLEOTIDE SEQUENCE [LARGE SCALE GENOMIC DNA]</scope>
    <source>
        <strain evidence="3 4">HQA918</strain>
    </source>
</reference>
<keyword evidence="4" id="KW-1185">Reference proteome</keyword>
<organism evidence="3 4">
    <name type="scientific">Sediminicola luteus</name>
    <dbReference type="NCBI Taxonomy" id="319238"/>
    <lineage>
        <taxon>Bacteria</taxon>
        <taxon>Pseudomonadati</taxon>
        <taxon>Bacteroidota</taxon>
        <taxon>Flavobacteriia</taxon>
        <taxon>Flavobacteriales</taxon>
        <taxon>Flavobacteriaceae</taxon>
        <taxon>Sediminicola</taxon>
    </lineage>
</organism>
<gene>
    <name evidence="3" type="ORF">B7P33_13095</name>
</gene>
<comment type="similarity">
    <text evidence="1">Belongs to the RelE toxin family.</text>
</comment>
<dbReference type="Pfam" id="PF05016">
    <property type="entry name" value="ParE_toxin"/>
    <property type="match status" value="1"/>
</dbReference>
<dbReference type="SUPFAM" id="SSF143011">
    <property type="entry name" value="RelE-like"/>
    <property type="match status" value="1"/>
</dbReference>
<dbReference type="InterPro" id="IPR007712">
    <property type="entry name" value="RelE/ParE_toxin"/>
</dbReference>
<keyword evidence="2" id="KW-1277">Toxin-antitoxin system</keyword>
<name>A0A2A4G403_9FLAO</name>
<dbReference type="Proteomes" id="UP000219559">
    <property type="component" value="Unassembled WGS sequence"/>
</dbReference>
<comment type="caution">
    <text evidence="3">The sequence shown here is derived from an EMBL/GenBank/DDBJ whole genome shotgun (WGS) entry which is preliminary data.</text>
</comment>
<dbReference type="InterPro" id="IPR051803">
    <property type="entry name" value="TA_system_RelE-like_toxin"/>
</dbReference>